<evidence type="ECO:0000313" key="3">
    <source>
        <dbReference type="Proteomes" id="UP000180057"/>
    </source>
</evidence>
<dbReference type="Proteomes" id="UP000180057">
    <property type="component" value="Unassembled WGS sequence"/>
</dbReference>
<dbReference type="Pfam" id="PF00534">
    <property type="entry name" value="Glycos_transf_1"/>
    <property type="match status" value="1"/>
</dbReference>
<dbReference type="STRING" id="472963.BKP45_19040"/>
<dbReference type="EMBL" id="MLQS01000030">
    <property type="protein sequence ID" value="OIJ18606.1"/>
    <property type="molecule type" value="Genomic_DNA"/>
</dbReference>
<keyword evidence="3" id="KW-1185">Reference proteome</keyword>
<name>A0A1S2M203_9BACI</name>
<reference evidence="2 3" key="1">
    <citation type="submission" date="2016-10" db="EMBL/GenBank/DDBJ databases">
        <title>Draft genome sequences of four alkaliphilic bacteria belonging to the Anaerobacillus genus.</title>
        <authorList>
            <person name="Bassil N.M."/>
            <person name="Lloyd J.R."/>
        </authorList>
    </citation>
    <scope>NUCLEOTIDE SEQUENCE [LARGE SCALE GENOMIC DNA]</scope>
    <source>
        <strain evidence="2 3">DSM 22531</strain>
    </source>
</reference>
<accession>A0A1S2M203</accession>
<dbReference type="Gene3D" id="3.40.50.2000">
    <property type="entry name" value="Glycogen Phosphorylase B"/>
    <property type="match status" value="2"/>
</dbReference>
<dbReference type="PANTHER" id="PTHR12526:SF637">
    <property type="entry name" value="GLYCOSYLTRANSFERASE EPSF-RELATED"/>
    <property type="match status" value="1"/>
</dbReference>
<dbReference type="RefSeq" id="WP_071390779.1">
    <property type="nucleotide sequence ID" value="NZ_MLQS01000030.1"/>
</dbReference>
<feature type="domain" description="Glycosyl transferase family 1" evidence="1">
    <location>
        <begin position="165"/>
        <end position="329"/>
    </location>
</feature>
<evidence type="ECO:0000259" key="1">
    <source>
        <dbReference type="Pfam" id="PF00534"/>
    </source>
</evidence>
<gene>
    <name evidence="2" type="ORF">BKP45_19040</name>
</gene>
<dbReference type="CDD" id="cd03801">
    <property type="entry name" value="GT4_PimA-like"/>
    <property type="match status" value="1"/>
</dbReference>
<dbReference type="InterPro" id="IPR001296">
    <property type="entry name" value="Glyco_trans_1"/>
</dbReference>
<dbReference type="SUPFAM" id="SSF53756">
    <property type="entry name" value="UDP-Glycosyltransferase/glycogen phosphorylase"/>
    <property type="match status" value="1"/>
</dbReference>
<dbReference type="OrthoDB" id="158463at2"/>
<comment type="caution">
    <text evidence="2">The sequence shown here is derived from an EMBL/GenBank/DDBJ whole genome shotgun (WGS) entry which is preliminary data.</text>
</comment>
<proteinExistence type="predicted"/>
<sequence>MKILFVYYLPSGGMETLNRQRCLALQKKGITCHLLYFKNGAGNHNIKNIPTFITNDDHQIQQIIKKENYTLVVVSSDYLFLKKLRDFGYKGKIIYEVQGLGEEKYVNQILQSIKSHITPYANGLLYPNTSHLKKYFQQHYPTLKQYYFHNCIDTNTFCYRSLTRQPSPIIGWVGRLEKNKNWEGFLTICHQLMKNNPSIKIWMFHDPTLATPEETDRYNKMVNDLQLKNNLTTYSNISHDQMANYYSMIGDSKGFLCSTSITEGFGYAVLEAMACRCPVLSTDSDGVRSFIIHNKTGKYFKNTTDAVNQAKQIINDAKLREMIRTNAQKHIQIYFHPSQYAQNFLKLIKE</sequence>
<organism evidence="2 3">
    <name type="scientific">Anaerobacillus alkalidiazotrophicus</name>
    <dbReference type="NCBI Taxonomy" id="472963"/>
    <lineage>
        <taxon>Bacteria</taxon>
        <taxon>Bacillati</taxon>
        <taxon>Bacillota</taxon>
        <taxon>Bacilli</taxon>
        <taxon>Bacillales</taxon>
        <taxon>Bacillaceae</taxon>
        <taxon>Anaerobacillus</taxon>
    </lineage>
</organism>
<evidence type="ECO:0000313" key="2">
    <source>
        <dbReference type="EMBL" id="OIJ18606.1"/>
    </source>
</evidence>
<keyword evidence="2" id="KW-0808">Transferase</keyword>
<dbReference type="PANTHER" id="PTHR12526">
    <property type="entry name" value="GLYCOSYLTRANSFERASE"/>
    <property type="match status" value="1"/>
</dbReference>
<protein>
    <submittedName>
        <fullName evidence="2">Glycosyl transferase family 1</fullName>
    </submittedName>
</protein>
<dbReference type="AlphaFoldDB" id="A0A1S2M203"/>
<dbReference type="GO" id="GO:0016757">
    <property type="term" value="F:glycosyltransferase activity"/>
    <property type="evidence" value="ECO:0007669"/>
    <property type="project" value="InterPro"/>
</dbReference>